<dbReference type="InterPro" id="IPR036879">
    <property type="entry name" value="TF_MADSbox_sf"/>
</dbReference>
<dbReference type="Proteomes" id="UP000663760">
    <property type="component" value="Chromosome 10"/>
</dbReference>
<accession>A0A7I8L0J4</accession>
<feature type="compositionally biased region" description="Low complexity" evidence="6">
    <location>
        <begin position="141"/>
        <end position="151"/>
    </location>
</feature>
<dbReference type="EMBL" id="LR746273">
    <property type="protein sequence ID" value="CAA7403491.1"/>
    <property type="molecule type" value="Genomic_DNA"/>
</dbReference>
<dbReference type="InterPro" id="IPR002100">
    <property type="entry name" value="TF_MADSbox"/>
</dbReference>
<feature type="domain" description="MADS-box" evidence="7">
    <location>
        <begin position="9"/>
        <end position="69"/>
    </location>
</feature>
<dbReference type="Pfam" id="PF00319">
    <property type="entry name" value="SRF-TF"/>
    <property type="match status" value="1"/>
</dbReference>
<reference evidence="8" key="1">
    <citation type="submission" date="2020-02" db="EMBL/GenBank/DDBJ databases">
        <authorList>
            <person name="Scholz U."/>
            <person name="Mascher M."/>
            <person name="Fiebig A."/>
        </authorList>
    </citation>
    <scope>NUCLEOTIDE SEQUENCE</scope>
</reference>
<comment type="subcellular location">
    <subcellularLocation>
        <location evidence="1">Nucleus</location>
    </subcellularLocation>
</comment>
<dbReference type="AlphaFoldDB" id="A0A7I8L0J4"/>
<dbReference type="Gene3D" id="3.40.1810.10">
    <property type="entry name" value="Transcription factor, MADS-box"/>
    <property type="match status" value="1"/>
</dbReference>
<dbReference type="PROSITE" id="PS50066">
    <property type="entry name" value="MADS_BOX_2"/>
    <property type="match status" value="1"/>
</dbReference>
<name>A0A7I8L0J4_SPIIN</name>
<dbReference type="PANTHER" id="PTHR11945">
    <property type="entry name" value="MADS BOX PROTEIN"/>
    <property type="match status" value="1"/>
</dbReference>
<organism evidence="8 9">
    <name type="scientific">Spirodela intermedia</name>
    <name type="common">Intermediate duckweed</name>
    <dbReference type="NCBI Taxonomy" id="51605"/>
    <lineage>
        <taxon>Eukaryota</taxon>
        <taxon>Viridiplantae</taxon>
        <taxon>Streptophyta</taxon>
        <taxon>Embryophyta</taxon>
        <taxon>Tracheophyta</taxon>
        <taxon>Spermatophyta</taxon>
        <taxon>Magnoliopsida</taxon>
        <taxon>Liliopsida</taxon>
        <taxon>Araceae</taxon>
        <taxon>Lemnoideae</taxon>
        <taxon>Spirodela</taxon>
    </lineage>
</organism>
<keyword evidence="9" id="KW-1185">Reference proteome</keyword>
<evidence type="ECO:0000313" key="9">
    <source>
        <dbReference type="Proteomes" id="UP000663760"/>
    </source>
</evidence>
<evidence type="ECO:0000256" key="2">
    <source>
        <dbReference type="ARBA" id="ARBA00023015"/>
    </source>
</evidence>
<keyword evidence="4" id="KW-0804">Transcription</keyword>
<dbReference type="GO" id="GO:0005634">
    <property type="term" value="C:nucleus"/>
    <property type="evidence" value="ECO:0007669"/>
    <property type="project" value="UniProtKB-SubCell"/>
</dbReference>
<dbReference type="FunFam" id="3.40.1810.10:FF:000006">
    <property type="entry name" value="Agamous-like MADS-box protein AGL62"/>
    <property type="match status" value="1"/>
</dbReference>
<dbReference type="SMART" id="SM00432">
    <property type="entry name" value="MADS"/>
    <property type="match status" value="1"/>
</dbReference>
<keyword evidence="5" id="KW-0539">Nucleus</keyword>
<keyword evidence="3" id="KW-0238">DNA-binding</keyword>
<sequence length="168" mass="18063">MDAGRRRGKGRRKIEIRKLESNDARQVTFSKRRSGLFKKVAELCVLCGAQAAAVVFSPGGKPFSFGHPSVDLLLDRFLRLPASSPPPPYPIGGAARRTTRPHRWEAPIDGLGAEELSHLHAAVMELKRSLPPASGGGGGASPPNLSLRLSSPAPPFLRVPLFRQGSSR</sequence>
<evidence type="ECO:0000259" key="7">
    <source>
        <dbReference type="PROSITE" id="PS50066"/>
    </source>
</evidence>
<evidence type="ECO:0000256" key="3">
    <source>
        <dbReference type="ARBA" id="ARBA00023125"/>
    </source>
</evidence>
<dbReference type="GO" id="GO:0046983">
    <property type="term" value="F:protein dimerization activity"/>
    <property type="evidence" value="ECO:0007669"/>
    <property type="project" value="InterPro"/>
</dbReference>
<evidence type="ECO:0000256" key="6">
    <source>
        <dbReference type="SAM" id="MobiDB-lite"/>
    </source>
</evidence>
<dbReference type="PRINTS" id="PR00404">
    <property type="entry name" value="MADSDOMAIN"/>
</dbReference>
<keyword evidence="2" id="KW-0805">Transcription regulation</keyword>
<evidence type="ECO:0000256" key="5">
    <source>
        <dbReference type="ARBA" id="ARBA00023242"/>
    </source>
</evidence>
<dbReference type="GO" id="GO:0000981">
    <property type="term" value="F:DNA-binding transcription factor activity, RNA polymerase II-specific"/>
    <property type="evidence" value="ECO:0007669"/>
    <property type="project" value="TreeGrafter"/>
</dbReference>
<feature type="region of interest" description="Disordered" evidence="6">
    <location>
        <begin position="129"/>
        <end position="168"/>
    </location>
</feature>
<evidence type="ECO:0000256" key="4">
    <source>
        <dbReference type="ARBA" id="ARBA00023163"/>
    </source>
</evidence>
<protein>
    <recommendedName>
        <fullName evidence="7">MADS-box domain-containing protein</fullName>
    </recommendedName>
</protein>
<proteinExistence type="predicted"/>
<dbReference type="GO" id="GO:0000978">
    <property type="term" value="F:RNA polymerase II cis-regulatory region sequence-specific DNA binding"/>
    <property type="evidence" value="ECO:0007669"/>
    <property type="project" value="TreeGrafter"/>
</dbReference>
<gene>
    <name evidence="8" type="ORF">SI8410_10014169</name>
</gene>
<evidence type="ECO:0000256" key="1">
    <source>
        <dbReference type="ARBA" id="ARBA00004123"/>
    </source>
</evidence>
<dbReference type="OrthoDB" id="754767at2759"/>
<dbReference type="PANTHER" id="PTHR11945:SF629">
    <property type="entry name" value="OS02G0164450 PROTEIN"/>
    <property type="match status" value="1"/>
</dbReference>
<evidence type="ECO:0000313" key="8">
    <source>
        <dbReference type="EMBL" id="CAA7403491.1"/>
    </source>
</evidence>
<dbReference type="SUPFAM" id="SSF55455">
    <property type="entry name" value="SRF-like"/>
    <property type="match status" value="1"/>
</dbReference>